<dbReference type="Pfam" id="PF00512">
    <property type="entry name" value="HisKA"/>
    <property type="match status" value="1"/>
</dbReference>
<protein>
    <recommendedName>
        <fullName evidence="3">histidine kinase</fullName>
        <ecNumber evidence="3">2.7.13.3</ecNumber>
    </recommendedName>
</protein>
<proteinExistence type="predicted"/>
<evidence type="ECO:0000256" key="1">
    <source>
        <dbReference type="ARBA" id="ARBA00000085"/>
    </source>
</evidence>
<keyword evidence="13 14" id="KW-0472">Membrane</keyword>
<reference evidence="18" key="1">
    <citation type="journal article" date="2019" name="Int. J. Syst. Evol. Microbiol.">
        <title>The Global Catalogue of Microorganisms (GCM) 10K type strain sequencing project: providing services to taxonomists for standard genome sequencing and annotation.</title>
        <authorList>
            <consortium name="The Broad Institute Genomics Platform"/>
            <consortium name="The Broad Institute Genome Sequencing Center for Infectious Disease"/>
            <person name="Wu L."/>
            <person name="Ma J."/>
        </authorList>
    </citation>
    <scope>NUCLEOTIDE SEQUENCE [LARGE SCALE GENOMIC DNA]</scope>
    <source>
        <strain evidence="18">CCUG 59189</strain>
    </source>
</reference>
<evidence type="ECO:0000259" key="15">
    <source>
        <dbReference type="PROSITE" id="PS50109"/>
    </source>
</evidence>
<dbReference type="Gene3D" id="6.10.340.10">
    <property type="match status" value="1"/>
</dbReference>
<dbReference type="PANTHER" id="PTHR45528">
    <property type="entry name" value="SENSOR HISTIDINE KINASE CPXA"/>
    <property type="match status" value="1"/>
</dbReference>
<feature type="domain" description="HAMP" evidence="16">
    <location>
        <begin position="208"/>
        <end position="260"/>
    </location>
</feature>
<evidence type="ECO:0000256" key="12">
    <source>
        <dbReference type="ARBA" id="ARBA00023012"/>
    </source>
</evidence>
<dbReference type="InterPro" id="IPR003660">
    <property type="entry name" value="HAMP_dom"/>
</dbReference>
<evidence type="ECO:0000256" key="2">
    <source>
        <dbReference type="ARBA" id="ARBA00004651"/>
    </source>
</evidence>
<evidence type="ECO:0000313" key="18">
    <source>
        <dbReference type="Proteomes" id="UP001597262"/>
    </source>
</evidence>
<evidence type="ECO:0000256" key="3">
    <source>
        <dbReference type="ARBA" id="ARBA00012438"/>
    </source>
</evidence>
<keyword evidence="18" id="KW-1185">Reference proteome</keyword>
<keyword evidence="7 14" id="KW-0812">Transmembrane</keyword>
<sequence>MKPYLELATSLRSRATRTIRISIQQKILISFSIILFMGLSLLLYAAYSLTESSFNRTVHRDMLETAKNVDLYVKQYFLIRNTRNTTSMLEVEANSVAAELAAEIGNPIEIYSLDGRLLSGASWKQPLSGDFSKAAAGESSYTVEKSGGTVHVILTGPILSDGQAVGIYRFTSDYTGAYKNSRNFNELITACAAGIFALIFVTSLVLARQITKPIRRLTVYSEKVAEGDFDLDVDIRSRDEIGELADRFQQMVDRIKEQIGIIKRDRDALQASQEESKAFFDHVTHELKTPLTTILGYAQMMRENGFSDPAFFDKGTAYIMNESKRLNRLVMDILELSKASSAEFTYRFEQVNLSELIRETCEEMNVRGRRYHIRINSEQVEDAIYVNGDRHKLKEALINVIDNSIKYASVRSDVLVEAATDDHGSVMVTVTDRGEGIPEQYLERLFEPFYRAPMCASRDRESAGLGLAIVRSIMEKHGGTVNVTSKVHEGTKVTLRLKGKNRE</sequence>
<dbReference type="CDD" id="cd06225">
    <property type="entry name" value="HAMP"/>
    <property type="match status" value="1"/>
</dbReference>
<dbReference type="SUPFAM" id="SSF47384">
    <property type="entry name" value="Homodimeric domain of signal transducing histidine kinase"/>
    <property type="match status" value="1"/>
</dbReference>
<organism evidence="17 18">
    <name type="scientific">Paenibacillus puldeungensis</name>
    <dbReference type="NCBI Taxonomy" id="696536"/>
    <lineage>
        <taxon>Bacteria</taxon>
        <taxon>Bacillati</taxon>
        <taxon>Bacillota</taxon>
        <taxon>Bacilli</taxon>
        <taxon>Bacillales</taxon>
        <taxon>Paenibacillaceae</taxon>
        <taxon>Paenibacillus</taxon>
    </lineage>
</organism>
<evidence type="ECO:0000256" key="13">
    <source>
        <dbReference type="ARBA" id="ARBA00023136"/>
    </source>
</evidence>
<dbReference type="Pfam" id="PF02518">
    <property type="entry name" value="HATPase_c"/>
    <property type="match status" value="1"/>
</dbReference>
<evidence type="ECO:0000256" key="9">
    <source>
        <dbReference type="ARBA" id="ARBA00022777"/>
    </source>
</evidence>
<dbReference type="CDD" id="cd00075">
    <property type="entry name" value="HATPase"/>
    <property type="match status" value="1"/>
</dbReference>
<dbReference type="SMART" id="SM00304">
    <property type="entry name" value="HAMP"/>
    <property type="match status" value="1"/>
</dbReference>
<keyword evidence="6" id="KW-0808">Transferase</keyword>
<dbReference type="PROSITE" id="PS50885">
    <property type="entry name" value="HAMP"/>
    <property type="match status" value="1"/>
</dbReference>
<dbReference type="PROSITE" id="PS50109">
    <property type="entry name" value="HIS_KIN"/>
    <property type="match status" value="1"/>
</dbReference>
<comment type="subcellular location">
    <subcellularLocation>
        <location evidence="2">Cell membrane</location>
        <topology evidence="2">Multi-pass membrane protein</topology>
    </subcellularLocation>
</comment>
<keyword evidence="9" id="KW-0418">Kinase</keyword>
<dbReference type="CDD" id="cd00082">
    <property type="entry name" value="HisKA"/>
    <property type="match status" value="1"/>
</dbReference>
<gene>
    <name evidence="17" type="ORF">ACFQ3W_08755</name>
</gene>
<dbReference type="SMART" id="SM00388">
    <property type="entry name" value="HisKA"/>
    <property type="match status" value="1"/>
</dbReference>
<dbReference type="PANTHER" id="PTHR45528:SF10">
    <property type="entry name" value="METHYL-ACCEPTING CHEMOTAXIS PROTEIN"/>
    <property type="match status" value="1"/>
</dbReference>
<dbReference type="InterPro" id="IPR036097">
    <property type="entry name" value="HisK_dim/P_sf"/>
</dbReference>
<evidence type="ECO:0000256" key="5">
    <source>
        <dbReference type="ARBA" id="ARBA00022553"/>
    </source>
</evidence>
<evidence type="ECO:0000313" key="17">
    <source>
        <dbReference type="EMBL" id="MFD1176388.1"/>
    </source>
</evidence>
<dbReference type="EMBL" id="JBHTLM010000005">
    <property type="protein sequence ID" value="MFD1176388.1"/>
    <property type="molecule type" value="Genomic_DNA"/>
</dbReference>
<dbReference type="SUPFAM" id="SSF158472">
    <property type="entry name" value="HAMP domain-like"/>
    <property type="match status" value="1"/>
</dbReference>
<comment type="catalytic activity">
    <reaction evidence="1">
        <text>ATP + protein L-histidine = ADP + protein N-phospho-L-histidine.</text>
        <dbReference type="EC" id="2.7.13.3"/>
    </reaction>
</comment>
<evidence type="ECO:0000256" key="10">
    <source>
        <dbReference type="ARBA" id="ARBA00022840"/>
    </source>
</evidence>
<evidence type="ECO:0000256" key="14">
    <source>
        <dbReference type="SAM" id="Phobius"/>
    </source>
</evidence>
<feature type="transmembrane region" description="Helical" evidence="14">
    <location>
        <begin position="27"/>
        <end position="47"/>
    </location>
</feature>
<evidence type="ECO:0000256" key="7">
    <source>
        <dbReference type="ARBA" id="ARBA00022692"/>
    </source>
</evidence>
<feature type="transmembrane region" description="Helical" evidence="14">
    <location>
        <begin position="187"/>
        <end position="207"/>
    </location>
</feature>
<dbReference type="InterPro" id="IPR004358">
    <property type="entry name" value="Sig_transdc_His_kin-like_C"/>
</dbReference>
<dbReference type="Gene3D" id="1.10.287.130">
    <property type="match status" value="1"/>
</dbReference>
<keyword evidence="11 14" id="KW-1133">Transmembrane helix</keyword>
<accession>A0ABW3RV46</accession>
<dbReference type="GO" id="GO:0005524">
    <property type="term" value="F:ATP binding"/>
    <property type="evidence" value="ECO:0007669"/>
    <property type="project" value="UniProtKB-KW"/>
</dbReference>
<dbReference type="InterPro" id="IPR003594">
    <property type="entry name" value="HATPase_dom"/>
</dbReference>
<evidence type="ECO:0000259" key="16">
    <source>
        <dbReference type="PROSITE" id="PS50885"/>
    </source>
</evidence>
<feature type="domain" description="Histidine kinase" evidence="15">
    <location>
        <begin position="282"/>
        <end position="501"/>
    </location>
</feature>
<keyword evidence="4" id="KW-1003">Cell membrane</keyword>
<evidence type="ECO:0000256" key="4">
    <source>
        <dbReference type="ARBA" id="ARBA00022475"/>
    </source>
</evidence>
<dbReference type="EC" id="2.7.13.3" evidence="3"/>
<name>A0ABW3RV46_9BACL</name>
<comment type="caution">
    <text evidence="17">The sequence shown here is derived from an EMBL/GenBank/DDBJ whole genome shotgun (WGS) entry which is preliminary data.</text>
</comment>
<dbReference type="PRINTS" id="PR00344">
    <property type="entry name" value="BCTRLSENSOR"/>
</dbReference>
<keyword evidence="5" id="KW-0597">Phosphoprotein</keyword>
<dbReference type="Pfam" id="PF00672">
    <property type="entry name" value="HAMP"/>
    <property type="match status" value="1"/>
</dbReference>
<evidence type="ECO:0000256" key="11">
    <source>
        <dbReference type="ARBA" id="ARBA00022989"/>
    </source>
</evidence>
<dbReference type="Proteomes" id="UP001597262">
    <property type="component" value="Unassembled WGS sequence"/>
</dbReference>
<evidence type="ECO:0000256" key="8">
    <source>
        <dbReference type="ARBA" id="ARBA00022741"/>
    </source>
</evidence>
<dbReference type="InterPro" id="IPR036890">
    <property type="entry name" value="HATPase_C_sf"/>
</dbReference>
<dbReference type="InterPro" id="IPR003661">
    <property type="entry name" value="HisK_dim/P_dom"/>
</dbReference>
<keyword evidence="8" id="KW-0547">Nucleotide-binding</keyword>
<dbReference type="InterPro" id="IPR050398">
    <property type="entry name" value="HssS/ArlS-like"/>
</dbReference>
<dbReference type="RefSeq" id="WP_379318733.1">
    <property type="nucleotide sequence ID" value="NZ_JBHTLM010000005.1"/>
</dbReference>
<dbReference type="Gene3D" id="3.30.565.10">
    <property type="entry name" value="Histidine kinase-like ATPase, C-terminal domain"/>
    <property type="match status" value="1"/>
</dbReference>
<dbReference type="SUPFAM" id="SSF55874">
    <property type="entry name" value="ATPase domain of HSP90 chaperone/DNA topoisomerase II/histidine kinase"/>
    <property type="match status" value="1"/>
</dbReference>
<evidence type="ECO:0000256" key="6">
    <source>
        <dbReference type="ARBA" id="ARBA00022679"/>
    </source>
</evidence>
<dbReference type="SMART" id="SM00387">
    <property type="entry name" value="HATPase_c"/>
    <property type="match status" value="1"/>
</dbReference>
<dbReference type="InterPro" id="IPR005467">
    <property type="entry name" value="His_kinase_dom"/>
</dbReference>
<keyword evidence="10 17" id="KW-0067">ATP-binding</keyword>
<keyword evidence="12" id="KW-0902">Two-component regulatory system</keyword>